<organism evidence="1 3">
    <name type="scientific">Medicago truncatula</name>
    <name type="common">Barrel medic</name>
    <name type="synonym">Medicago tribuloides</name>
    <dbReference type="NCBI Taxonomy" id="3880"/>
    <lineage>
        <taxon>Eukaryota</taxon>
        <taxon>Viridiplantae</taxon>
        <taxon>Streptophyta</taxon>
        <taxon>Embryophyta</taxon>
        <taxon>Tracheophyta</taxon>
        <taxon>Spermatophyta</taxon>
        <taxon>Magnoliopsida</taxon>
        <taxon>eudicotyledons</taxon>
        <taxon>Gunneridae</taxon>
        <taxon>Pentapetalae</taxon>
        <taxon>rosids</taxon>
        <taxon>fabids</taxon>
        <taxon>Fabales</taxon>
        <taxon>Fabaceae</taxon>
        <taxon>Papilionoideae</taxon>
        <taxon>50 kb inversion clade</taxon>
        <taxon>NPAAA clade</taxon>
        <taxon>Hologalegina</taxon>
        <taxon>IRL clade</taxon>
        <taxon>Trifolieae</taxon>
        <taxon>Medicago</taxon>
    </lineage>
</organism>
<evidence type="ECO:0000313" key="3">
    <source>
        <dbReference type="Proteomes" id="UP000002051"/>
    </source>
</evidence>
<evidence type="ECO:0000313" key="1">
    <source>
        <dbReference type="EMBL" id="AES95996.1"/>
    </source>
</evidence>
<dbReference type="InterPro" id="IPR036390">
    <property type="entry name" value="WH_DNA-bd_sf"/>
</dbReference>
<reference evidence="1 3" key="1">
    <citation type="journal article" date="2011" name="Nature">
        <title>The Medicago genome provides insight into the evolution of rhizobial symbioses.</title>
        <authorList>
            <person name="Young N.D."/>
            <person name="Debelle F."/>
            <person name="Oldroyd G.E."/>
            <person name="Geurts R."/>
            <person name="Cannon S.B."/>
            <person name="Udvardi M.K."/>
            <person name="Benedito V.A."/>
            <person name="Mayer K.F."/>
            <person name="Gouzy J."/>
            <person name="Schoof H."/>
            <person name="Van de Peer Y."/>
            <person name="Proost S."/>
            <person name="Cook D.R."/>
            <person name="Meyers B.C."/>
            <person name="Spannagl M."/>
            <person name="Cheung F."/>
            <person name="De Mita S."/>
            <person name="Krishnakumar V."/>
            <person name="Gundlach H."/>
            <person name="Zhou S."/>
            <person name="Mudge J."/>
            <person name="Bharti A.K."/>
            <person name="Murray J.D."/>
            <person name="Naoumkina M.A."/>
            <person name="Rosen B."/>
            <person name="Silverstein K.A."/>
            <person name="Tang H."/>
            <person name="Rombauts S."/>
            <person name="Zhao P.X."/>
            <person name="Zhou P."/>
            <person name="Barbe V."/>
            <person name="Bardou P."/>
            <person name="Bechner M."/>
            <person name="Bellec A."/>
            <person name="Berger A."/>
            <person name="Berges H."/>
            <person name="Bidwell S."/>
            <person name="Bisseling T."/>
            <person name="Choisne N."/>
            <person name="Couloux A."/>
            <person name="Denny R."/>
            <person name="Deshpande S."/>
            <person name="Dai X."/>
            <person name="Doyle J.J."/>
            <person name="Dudez A.M."/>
            <person name="Farmer A.D."/>
            <person name="Fouteau S."/>
            <person name="Franken C."/>
            <person name="Gibelin C."/>
            <person name="Gish J."/>
            <person name="Goldstein S."/>
            <person name="Gonzalez A.J."/>
            <person name="Green P.J."/>
            <person name="Hallab A."/>
            <person name="Hartog M."/>
            <person name="Hua A."/>
            <person name="Humphray S.J."/>
            <person name="Jeong D.H."/>
            <person name="Jing Y."/>
            <person name="Jocker A."/>
            <person name="Kenton S.M."/>
            <person name="Kim D.J."/>
            <person name="Klee K."/>
            <person name="Lai H."/>
            <person name="Lang C."/>
            <person name="Lin S."/>
            <person name="Macmil S.L."/>
            <person name="Magdelenat G."/>
            <person name="Matthews L."/>
            <person name="McCorrison J."/>
            <person name="Monaghan E.L."/>
            <person name="Mun J.H."/>
            <person name="Najar F.Z."/>
            <person name="Nicholson C."/>
            <person name="Noirot C."/>
            <person name="O'Bleness M."/>
            <person name="Paule C.R."/>
            <person name="Poulain J."/>
            <person name="Prion F."/>
            <person name="Qin B."/>
            <person name="Qu C."/>
            <person name="Retzel E.F."/>
            <person name="Riddle C."/>
            <person name="Sallet E."/>
            <person name="Samain S."/>
            <person name="Samson N."/>
            <person name="Sanders I."/>
            <person name="Saurat O."/>
            <person name="Scarpelli C."/>
            <person name="Schiex T."/>
            <person name="Segurens B."/>
            <person name="Severin A.J."/>
            <person name="Sherrier D.J."/>
            <person name="Shi R."/>
            <person name="Sims S."/>
            <person name="Singer S.R."/>
            <person name="Sinharoy S."/>
            <person name="Sterck L."/>
            <person name="Viollet A."/>
            <person name="Wang B.B."/>
            <person name="Wang K."/>
            <person name="Wang M."/>
            <person name="Wang X."/>
            <person name="Warfsmann J."/>
            <person name="Weissenbach J."/>
            <person name="White D.D."/>
            <person name="White J.D."/>
            <person name="Wiley G.B."/>
            <person name="Wincker P."/>
            <person name="Xing Y."/>
            <person name="Yang L."/>
            <person name="Yao Z."/>
            <person name="Ying F."/>
            <person name="Zhai J."/>
            <person name="Zhou L."/>
            <person name="Zuber A."/>
            <person name="Denarie J."/>
            <person name="Dixon R.A."/>
            <person name="May G.D."/>
            <person name="Schwartz D.C."/>
            <person name="Rogers J."/>
            <person name="Quetier F."/>
            <person name="Town C.D."/>
            <person name="Roe B.A."/>
        </authorList>
    </citation>
    <scope>NUCLEOTIDE SEQUENCE [LARGE SCALE GENOMIC DNA]</scope>
    <source>
        <strain evidence="1">A17</strain>
        <strain evidence="2 3">cv. Jemalong A17</strain>
    </source>
</reference>
<dbReference type="EMBL" id="CM001221">
    <property type="protein sequence ID" value="AES95996.1"/>
    <property type="molecule type" value="Genomic_DNA"/>
</dbReference>
<dbReference type="SUPFAM" id="SSF46785">
    <property type="entry name" value="Winged helix' DNA-binding domain"/>
    <property type="match status" value="1"/>
</dbReference>
<keyword evidence="3" id="KW-1185">Reference proteome</keyword>
<dbReference type="EnsemblPlants" id="AES95996">
    <property type="protein sequence ID" value="AES95996"/>
    <property type="gene ID" value="MTR_5g031990"/>
</dbReference>
<gene>
    <name evidence="1" type="ordered locus">MTR_5g031990</name>
</gene>
<protein>
    <submittedName>
        <fullName evidence="1">Functional resistance protein KR1, putative</fullName>
    </submittedName>
</protein>
<dbReference type="Proteomes" id="UP000002051">
    <property type="component" value="Chromosome 5"/>
</dbReference>
<dbReference type="HOGENOM" id="CLU_2658231_0_0_1"/>
<reference evidence="1 3" key="2">
    <citation type="journal article" date="2014" name="BMC Genomics">
        <title>An improved genome release (version Mt4.0) for the model legume Medicago truncatula.</title>
        <authorList>
            <person name="Tang H."/>
            <person name="Krishnakumar V."/>
            <person name="Bidwell S."/>
            <person name="Rosen B."/>
            <person name="Chan A."/>
            <person name="Zhou S."/>
            <person name="Gentzbittel L."/>
            <person name="Childs K.L."/>
            <person name="Yandell M."/>
            <person name="Gundlach H."/>
            <person name="Mayer K.F."/>
            <person name="Schwartz D.C."/>
            <person name="Town C.D."/>
        </authorList>
    </citation>
    <scope>GENOME REANNOTATION</scope>
    <source>
        <strain evidence="2 3">cv. Jemalong A17</strain>
    </source>
</reference>
<reference evidence="2" key="3">
    <citation type="submission" date="2015-04" db="UniProtKB">
        <authorList>
            <consortium name="EnsemblPlants"/>
        </authorList>
    </citation>
    <scope>IDENTIFICATION</scope>
    <source>
        <strain evidence="2">cv. Jemalong A17</strain>
    </source>
</reference>
<sequence>MSFDALQEEEKYVFFLTLLVASKDINRQRSKKYFMLINGDIMKDQIIVLLEKSLIKISEYGYVALHDLVEDMKKKF</sequence>
<proteinExistence type="predicted"/>
<evidence type="ECO:0000313" key="2">
    <source>
        <dbReference type="EnsemblPlants" id="AES95996"/>
    </source>
</evidence>
<dbReference type="PaxDb" id="3880-AES95996"/>
<name>G7JWD5_MEDTR</name>
<accession>G7JWD5</accession>
<dbReference type="AlphaFoldDB" id="G7JWD5"/>